<dbReference type="EMBL" id="CP051461">
    <property type="protein sequence ID" value="QJC56562.1"/>
    <property type="molecule type" value="Genomic_DNA"/>
</dbReference>
<dbReference type="Pfam" id="PF13410">
    <property type="entry name" value="GST_C_2"/>
    <property type="match status" value="1"/>
</dbReference>
<dbReference type="Gene3D" id="1.20.1050.10">
    <property type="match status" value="1"/>
</dbReference>
<accession>A0A6H2H9K6</accession>
<dbReference type="KEGG" id="pvac:HC248_01870"/>
<organism evidence="2 3">
    <name type="scientific">Polaromonas vacuolata</name>
    <dbReference type="NCBI Taxonomy" id="37448"/>
    <lineage>
        <taxon>Bacteria</taxon>
        <taxon>Pseudomonadati</taxon>
        <taxon>Pseudomonadota</taxon>
        <taxon>Betaproteobacteria</taxon>
        <taxon>Burkholderiales</taxon>
        <taxon>Comamonadaceae</taxon>
        <taxon>Polaromonas</taxon>
    </lineage>
</organism>
<dbReference type="PANTHER" id="PTHR43968:SF6">
    <property type="entry name" value="GLUTATHIONE S-TRANSFERASE OMEGA"/>
    <property type="match status" value="1"/>
</dbReference>
<name>A0A6H2H9K6_9BURK</name>
<dbReference type="SUPFAM" id="SSF47616">
    <property type="entry name" value="GST C-terminal domain-like"/>
    <property type="match status" value="1"/>
</dbReference>
<proteinExistence type="predicted"/>
<dbReference type="PROSITE" id="PS50404">
    <property type="entry name" value="GST_NTER"/>
    <property type="match status" value="1"/>
</dbReference>
<keyword evidence="3" id="KW-1185">Reference proteome</keyword>
<protein>
    <recommendedName>
        <fullName evidence="1">GST N-terminal domain-containing protein</fullName>
    </recommendedName>
</protein>
<dbReference type="AlphaFoldDB" id="A0A6H2H9K6"/>
<dbReference type="PANTHER" id="PTHR43968">
    <property type="match status" value="1"/>
</dbReference>
<evidence type="ECO:0000313" key="3">
    <source>
        <dbReference type="Proteomes" id="UP000502041"/>
    </source>
</evidence>
<dbReference type="Gene3D" id="3.40.30.10">
    <property type="entry name" value="Glutaredoxin"/>
    <property type="match status" value="1"/>
</dbReference>
<dbReference type="GO" id="GO:0005737">
    <property type="term" value="C:cytoplasm"/>
    <property type="evidence" value="ECO:0007669"/>
    <property type="project" value="TreeGrafter"/>
</dbReference>
<dbReference type="SUPFAM" id="SSF52833">
    <property type="entry name" value="Thioredoxin-like"/>
    <property type="match status" value="1"/>
</dbReference>
<gene>
    <name evidence="2" type="ORF">HC248_01870</name>
</gene>
<dbReference type="InterPro" id="IPR050983">
    <property type="entry name" value="GST_Omega/HSP26"/>
</dbReference>
<dbReference type="InterPro" id="IPR036249">
    <property type="entry name" value="Thioredoxin-like_sf"/>
</dbReference>
<dbReference type="Pfam" id="PF13417">
    <property type="entry name" value="GST_N_3"/>
    <property type="match status" value="1"/>
</dbReference>
<evidence type="ECO:0000313" key="2">
    <source>
        <dbReference type="EMBL" id="QJC56562.1"/>
    </source>
</evidence>
<dbReference type="Proteomes" id="UP000502041">
    <property type="component" value="Chromosome"/>
</dbReference>
<dbReference type="RefSeq" id="WP_168922251.1">
    <property type="nucleotide sequence ID" value="NZ_CP051461.1"/>
</dbReference>
<dbReference type="InterPro" id="IPR004045">
    <property type="entry name" value="Glutathione_S-Trfase_N"/>
</dbReference>
<sequence length="234" mass="26679">MPLANSNTSLPILYSFRRCPYAMRARMALAVSAQTCELREVLLRDKPPELIAASAKASVPVLILPHGEVLHESLDVMLWALHQHDPQHWLRPELGDMASMLGLIAHNDGNFKRQLDRYKYPHRFALEAGDDLLRFAESNRDSAALWLSSLNADLDKHQGWLFGARPSLADIALLPFVRQFAHTDDAWFAQRPWHALIDWLATWETSELFAAVMEKYPRWCSEQRGVSIWPKSAA</sequence>
<dbReference type="InterPro" id="IPR036282">
    <property type="entry name" value="Glutathione-S-Trfase_C_sf"/>
</dbReference>
<evidence type="ECO:0000259" key="1">
    <source>
        <dbReference type="PROSITE" id="PS50404"/>
    </source>
</evidence>
<dbReference type="CDD" id="cd03060">
    <property type="entry name" value="GST_N_Omega_like"/>
    <property type="match status" value="1"/>
</dbReference>
<feature type="domain" description="GST N-terminal" evidence="1">
    <location>
        <begin position="9"/>
        <end position="88"/>
    </location>
</feature>
<reference evidence="2 3" key="1">
    <citation type="submission" date="2020-04" db="EMBL/GenBank/DDBJ databases">
        <title>Complete genome of a Psychrophilic, Marine, Gas Vacuolate Bacterium Polaromonas vacuolata KCTC 22033T.</title>
        <authorList>
            <person name="Hwang K."/>
            <person name="Kim K.M."/>
        </authorList>
    </citation>
    <scope>NUCLEOTIDE SEQUENCE [LARGE SCALE GENOMIC DNA]</scope>
    <source>
        <strain evidence="2 3">KCTC 22033</strain>
    </source>
</reference>
<dbReference type="CDD" id="cd03196">
    <property type="entry name" value="GST_C_5"/>
    <property type="match status" value="1"/>
</dbReference>